<protein>
    <submittedName>
        <fullName evidence="1">Zn-dependent oxidoreductase</fullName>
    </submittedName>
</protein>
<accession>A9WU85</accession>
<dbReference type="eggNOG" id="COG0604">
    <property type="taxonomic scope" value="Bacteria"/>
</dbReference>
<dbReference type="EMBL" id="CP000910">
    <property type="protein sequence ID" value="ABY24756.1"/>
    <property type="molecule type" value="Genomic_DNA"/>
</dbReference>
<gene>
    <name evidence="1" type="ordered locus">RSal33209_3035</name>
</gene>
<dbReference type="Pfam" id="PF13602">
    <property type="entry name" value="ADH_zinc_N_2"/>
    <property type="match status" value="1"/>
</dbReference>
<organism evidence="1 2">
    <name type="scientific">Renibacterium salmoninarum (strain ATCC 33209 / DSM 20767 / JCM 11484 / NBRC 15589 / NCIMB 2235)</name>
    <dbReference type="NCBI Taxonomy" id="288705"/>
    <lineage>
        <taxon>Bacteria</taxon>
        <taxon>Bacillati</taxon>
        <taxon>Actinomycetota</taxon>
        <taxon>Actinomycetes</taxon>
        <taxon>Micrococcales</taxon>
        <taxon>Micrococcaceae</taxon>
        <taxon>Renibacterium</taxon>
    </lineage>
</organism>
<evidence type="ECO:0000313" key="1">
    <source>
        <dbReference type="EMBL" id="ABY24756.1"/>
    </source>
</evidence>
<sequence length="65" mass="6925">MKQTVKGLMAFSNAELLAPLHRLVERGELNPVIDAVYPLEQAADAIRRVGQGGVLGKIVLSVAAE</sequence>
<dbReference type="AlphaFoldDB" id="A9WU85"/>
<evidence type="ECO:0000313" key="2">
    <source>
        <dbReference type="Proteomes" id="UP000002007"/>
    </source>
</evidence>
<reference evidence="2" key="1">
    <citation type="journal article" date="2008" name="J. Bacteriol.">
        <title>Genome sequence of the fish pathogen Renibacterium salmoninarum suggests reductive evolution away from an environmental Arthrobacter ancestor.</title>
        <authorList>
            <person name="Wiens G.D."/>
            <person name="Rockey D.D."/>
            <person name="Wu Z."/>
            <person name="Chang J."/>
            <person name="Levy R."/>
            <person name="Crane S."/>
            <person name="Chen D.S."/>
            <person name="Capri G.R."/>
            <person name="Burnett J.R."/>
            <person name="Sudheesh P.S."/>
            <person name="Schipma M.J."/>
            <person name="Burd H."/>
            <person name="Bhattacharyya A."/>
            <person name="Rhodes L.D."/>
            <person name="Kaul R."/>
            <person name="Strom M.S."/>
        </authorList>
    </citation>
    <scope>NUCLEOTIDE SEQUENCE [LARGE SCALE GENOMIC DNA]</scope>
    <source>
        <strain evidence="2">ATCC 33209 / DSM 20767 / JCM 11484 / NBRC 15589 / NCIMB 2235</strain>
    </source>
</reference>
<dbReference type="HOGENOM" id="CLU_2846750_0_0_11"/>
<dbReference type="Gene3D" id="3.90.180.10">
    <property type="entry name" value="Medium-chain alcohol dehydrogenases, catalytic domain"/>
    <property type="match status" value="1"/>
</dbReference>
<dbReference type="Gene3D" id="3.40.50.720">
    <property type="entry name" value="NAD(P)-binding Rossmann-like Domain"/>
    <property type="match status" value="1"/>
</dbReference>
<name>A9WU85_RENSM</name>
<dbReference type="Proteomes" id="UP000002007">
    <property type="component" value="Chromosome"/>
</dbReference>
<keyword evidence="2" id="KW-1185">Reference proteome</keyword>
<proteinExistence type="predicted"/>
<dbReference type="KEGG" id="rsa:RSal33209_3035"/>